<accession>A0A1D1W9P7</accession>
<name>A0A1D1W9P7_RAMVA</name>
<keyword evidence="3" id="KW-1185">Reference proteome</keyword>
<gene>
    <name evidence="2" type="primary">RvY_18000-1</name>
    <name evidence="2" type="synonym">RvY_18000.1</name>
    <name evidence="2" type="ORF">RvY_18000</name>
</gene>
<reference evidence="2 3" key="1">
    <citation type="journal article" date="2016" name="Nat. Commun.">
        <title>Extremotolerant tardigrade genome and improved radiotolerance of human cultured cells by tardigrade-unique protein.</title>
        <authorList>
            <person name="Hashimoto T."/>
            <person name="Horikawa D.D."/>
            <person name="Saito Y."/>
            <person name="Kuwahara H."/>
            <person name="Kozuka-Hata H."/>
            <person name="Shin-I T."/>
            <person name="Minakuchi Y."/>
            <person name="Ohishi K."/>
            <person name="Motoyama A."/>
            <person name="Aizu T."/>
            <person name="Enomoto A."/>
            <person name="Kondo K."/>
            <person name="Tanaka S."/>
            <person name="Hara Y."/>
            <person name="Koshikawa S."/>
            <person name="Sagara H."/>
            <person name="Miura T."/>
            <person name="Yokobori S."/>
            <person name="Miyagawa K."/>
            <person name="Suzuki Y."/>
            <person name="Kubo T."/>
            <person name="Oyama M."/>
            <person name="Kohara Y."/>
            <person name="Fujiyama A."/>
            <person name="Arakawa K."/>
            <person name="Katayama T."/>
            <person name="Toyoda A."/>
            <person name="Kunieda T."/>
        </authorList>
    </citation>
    <scope>NUCLEOTIDE SEQUENCE [LARGE SCALE GENOMIC DNA]</scope>
    <source>
        <strain evidence="2 3">YOKOZUNA-1</strain>
    </source>
</reference>
<comment type="caution">
    <text evidence="2">The sequence shown here is derived from an EMBL/GenBank/DDBJ whole genome shotgun (WGS) entry which is preliminary data.</text>
</comment>
<feature type="region of interest" description="Disordered" evidence="1">
    <location>
        <begin position="690"/>
        <end position="710"/>
    </location>
</feature>
<evidence type="ECO:0000313" key="3">
    <source>
        <dbReference type="Proteomes" id="UP000186922"/>
    </source>
</evidence>
<proteinExistence type="predicted"/>
<dbReference type="Proteomes" id="UP000186922">
    <property type="component" value="Unassembled WGS sequence"/>
</dbReference>
<feature type="region of interest" description="Disordered" evidence="1">
    <location>
        <begin position="346"/>
        <end position="409"/>
    </location>
</feature>
<evidence type="ECO:0000256" key="1">
    <source>
        <dbReference type="SAM" id="MobiDB-lite"/>
    </source>
</evidence>
<protein>
    <submittedName>
        <fullName evidence="2">Uncharacterized protein</fullName>
    </submittedName>
</protein>
<dbReference type="EMBL" id="BDGG01000017">
    <property type="protein sequence ID" value="GAV08284.1"/>
    <property type="molecule type" value="Genomic_DNA"/>
</dbReference>
<evidence type="ECO:0000313" key="2">
    <source>
        <dbReference type="EMBL" id="GAV08284.1"/>
    </source>
</evidence>
<dbReference type="AlphaFoldDB" id="A0A1D1W9P7"/>
<organism evidence="2 3">
    <name type="scientific">Ramazzottius varieornatus</name>
    <name type="common">Water bear</name>
    <name type="synonym">Tardigrade</name>
    <dbReference type="NCBI Taxonomy" id="947166"/>
    <lineage>
        <taxon>Eukaryota</taxon>
        <taxon>Metazoa</taxon>
        <taxon>Ecdysozoa</taxon>
        <taxon>Tardigrada</taxon>
        <taxon>Eutardigrada</taxon>
        <taxon>Parachela</taxon>
        <taxon>Hypsibioidea</taxon>
        <taxon>Ramazzottiidae</taxon>
        <taxon>Ramazzottius</taxon>
    </lineage>
</organism>
<sequence length="710" mass="78673">MMPLDEILTGSIGEGPSGLQPATLQPVPRPLCAWDIEEWTCYFRCAHQPSMAPAVWTNHMEAHVQTLDQLKPDGRKIAAHKWMEYDRYYLLALSNPARYPVAPQRILHICNKLVRFADWREPPYVDESSSEGSLANSDEVDSDLEQDMDLPASLTFATEAENAPEPTIVDTSRLCIDTAVQEAPDETPKTVEMLMERLEVETVKERTIAFSMNVTCPSTALRAAVFLSPPPPAPQVFASSPEEQPIDSQLTRTLEAQAKMWSSTVNIPLLPSPCPSLSPLPPLDPLNGPWPSSIEPARSNSVQERLPLSVVTLTQRCESPELVEMDESTLQTSEEEQSILTVVHQSIDRSLSPDRPSQSTRADQSTKEPPTITLPVLEWADSTVSNPCELSPDSPRKGGQEQEGTVDEPKVGEVTASVQHTSVSPLPVETARQTKATDVTTTSYVRSRDLSASIPTKRIADIRRTVSPPVKATVGKSAAAAADVFPKSSMSSPLRLANACNKSLCSPLKEMLERTESPVKKKLKKSDECWSTRKCGDKTELVFDTPFFVSNDVLGKLREDYGPQHGGNARRYGWELIRVMLGPERMRPDAHKETNRIGVVSLLKKMVPDFDLFHLVIQHMREVFGHKEKDETERLAFLQYCTGCYGSWKKSPVGFSSMSTSKRRVVGKRRGCPPKLPAAVCEPLNPADYIPLGPGPRARPPQYRRSRPSP</sequence>